<organism evidence="2 3">
    <name type="scientific">Cystoisospora suis</name>
    <dbReference type="NCBI Taxonomy" id="483139"/>
    <lineage>
        <taxon>Eukaryota</taxon>
        <taxon>Sar</taxon>
        <taxon>Alveolata</taxon>
        <taxon>Apicomplexa</taxon>
        <taxon>Conoidasida</taxon>
        <taxon>Coccidia</taxon>
        <taxon>Eucoccidiorida</taxon>
        <taxon>Eimeriorina</taxon>
        <taxon>Sarcocystidae</taxon>
        <taxon>Cystoisospora</taxon>
    </lineage>
</organism>
<keyword evidence="1" id="KW-0472">Membrane</keyword>
<comment type="caution">
    <text evidence="2">The sequence shown here is derived from an EMBL/GenBank/DDBJ whole genome shotgun (WGS) entry which is preliminary data.</text>
</comment>
<dbReference type="RefSeq" id="XP_067927039.1">
    <property type="nucleotide sequence ID" value="XM_068060985.1"/>
</dbReference>
<sequence length="145" mass="16282">MKKENTAWTEGGGKRRAVKTALSLGYITVLRCDAVGFFLGQNQRHLPLCTAKEEERARSESRCLTLATACRTKGCVVPFTGKMNAEGRGGGVRQWRTRLSLDYIFICRHTPACCIVFLLVYFCGYILLVLSEAGWSIAHNMHHRK</sequence>
<feature type="transmembrane region" description="Helical" evidence="1">
    <location>
        <begin position="115"/>
        <end position="138"/>
    </location>
</feature>
<dbReference type="VEuPathDB" id="ToxoDB:CSUI_000754"/>
<keyword evidence="1" id="KW-0812">Transmembrane</keyword>
<proteinExistence type="predicted"/>
<dbReference type="GeneID" id="94424196"/>
<evidence type="ECO:0000256" key="1">
    <source>
        <dbReference type="SAM" id="Phobius"/>
    </source>
</evidence>
<evidence type="ECO:0000313" key="2">
    <source>
        <dbReference type="EMBL" id="PHJ25392.1"/>
    </source>
</evidence>
<name>A0A2C6LEZ9_9APIC</name>
<protein>
    <recommendedName>
        <fullName evidence="4">Transmembrane protein</fullName>
    </recommendedName>
</protein>
<evidence type="ECO:0008006" key="4">
    <source>
        <dbReference type="Google" id="ProtNLM"/>
    </source>
</evidence>
<evidence type="ECO:0000313" key="3">
    <source>
        <dbReference type="Proteomes" id="UP000221165"/>
    </source>
</evidence>
<dbReference type="EMBL" id="MIGC01000292">
    <property type="protein sequence ID" value="PHJ25392.1"/>
    <property type="molecule type" value="Genomic_DNA"/>
</dbReference>
<dbReference type="AlphaFoldDB" id="A0A2C6LEZ9"/>
<gene>
    <name evidence="2" type="ORF">CSUI_000754</name>
</gene>
<dbReference type="Proteomes" id="UP000221165">
    <property type="component" value="Unassembled WGS sequence"/>
</dbReference>
<reference evidence="2 3" key="1">
    <citation type="journal article" date="2017" name="Int. J. Parasitol.">
        <title>The genome of the protozoan parasite Cystoisospora suis and a reverse vaccinology approach to identify vaccine candidates.</title>
        <authorList>
            <person name="Palmieri N."/>
            <person name="Shrestha A."/>
            <person name="Ruttkowski B."/>
            <person name="Beck T."/>
            <person name="Vogl C."/>
            <person name="Tomley F."/>
            <person name="Blake D.P."/>
            <person name="Joachim A."/>
        </authorList>
    </citation>
    <scope>NUCLEOTIDE SEQUENCE [LARGE SCALE GENOMIC DNA]</scope>
    <source>
        <strain evidence="2 3">Wien I</strain>
    </source>
</reference>
<accession>A0A2C6LEZ9</accession>
<keyword evidence="3" id="KW-1185">Reference proteome</keyword>
<keyword evidence="1" id="KW-1133">Transmembrane helix</keyword>